<comment type="caution">
    <text evidence="7">The sequence shown here is derived from an EMBL/GenBank/DDBJ whole genome shotgun (WGS) entry which is preliminary data.</text>
</comment>
<keyword evidence="8" id="KW-1185">Reference proteome</keyword>
<name>A0A2T0BPE7_9CLOT</name>
<accession>A0A2T0BPE7</accession>
<keyword evidence="3 6" id="KW-0812">Transmembrane</keyword>
<keyword evidence="5 6" id="KW-0472">Membrane</keyword>
<dbReference type="AlphaFoldDB" id="A0A2T0BPE7"/>
<comment type="subcellular location">
    <subcellularLocation>
        <location evidence="1 6">Membrane</location>
        <topology evidence="1 6">Multi-pass membrane protein</topology>
    </subcellularLocation>
</comment>
<evidence type="ECO:0000256" key="5">
    <source>
        <dbReference type="ARBA" id="ARBA00023136"/>
    </source>
</evidence>
<dbReference type="EMBL" id="PVXP01000012">
    <property type="protein sequence ID" value="PRR85756.1"/>
    <property type="molecule type" value="Genomic_DNA"/>
</dbReference>
<dbReference type="OrthoDB" id="9801356at2"/>
<feature type="transmembrane region" description="Helical" evidence="6">
    <location>
        <begin position="131"/>
        <end position="151"/>
    </location>
</feature>
<evidence type="ECO:0000313" key="7">
    <source>
        <dbReference type="EMBL" id="PRR85756.1"/>
    </source>
</evidence>
<keyword evidence="4 6" id="KW-1133">Transmembrane helix</keyword>
<evidence type="ECO:0000256" key="3">
    <source>
        <dbReference type="ARBA" id="ARBA00022692"/>
    </source>
</evidence>
<comment type="similarity">
    <text evidence="2 6">Belongs to the GDT1 family.</text>
</comment>
<proteinExistence type="inferred from homology"/>
<dbReference type="PANTHER" id="PTHR12608:SF1">
    <property type="entry name" value="TRANSMEMBRANE PROTEIN 165"/>
    <property type="match status" value="1"/>
</dbReference>
<feature type="transmembrane region" description="Helical" evidence="6">
    <location>
        <begin position="163"/>
        <end position="184"/>
    </location>
</feature>
<dbReference type="RefSeq" id="WP_106008707.1">
    <property type="nucleotide sequence ID" value="NZ_JALCPJ010000032.1"/>
</dbReference>
<dbReference type="Pfam" id="PF01169">
    <property type="entry name" value="GDT1"/>
    <property type="match status" value="2"/>
</dbReference>
<dbReference type="GO" id="GO:0016020">
    <property type="term" value="C:membrane"/>
    <property type="evidence" value="ECO:0007669"/>
    <property type="project" value="UniProtKB-SubCell"/>
</dbReference>
<evidence type="ECO:0000256" key="6">
    <source>
        <dbReference type="RuleBase" id="RU365102"/>
    </source>
</evidence>
<evidence type="ECO:0000256" key="1">
    <source>
        <dbReference type="ARBA" id="ARBA00004141"/>
    </source>
</evidence>
<feature type="transmembrane region" description="Helical" evidence="6">
    <location>
        <begin position="61"/>
        <end position="83"/>
    </location>
</feature>
<dbReference type="Proteomes" id="UP000237798">
    <property type="component" value="Unassembled WGS sequence"/>
</dbReference>
<protein>
    <recommendedName>
        <fullName evidence="6">GDT1 family protein</fullName>
    </recommendedName>
</protein>
<feature type="transmembrane region" description="Helical" evidence="6">
    <location>
        <begin position="36"/>
        <end position="55"/>
    </location>
</feature>
<evidence type="ECO:0000256" key="2">
    <source>
        <dbReference type="ARBA" id="ARBA00009190"/>
    </source>
</evidence>
<dbReference type="InterPro" id="IPR001727">
    <property type="entry name" value="GDT1-like"/>
</dbReference>
<sequence>MALIIKTLLLVVVAEMGDKTQLLAMAMAGKYKIKQVLLGVFAATIFNHALAVAVGSYLNSIIPMGIVKVVAGVLFLIFGLWTLRGDKIDDECEKKNRFGPVATVALAFFLAEMGDKTQLMTITISAQNAHPIFILMGSTAGMLIADGIGILGGAWMCRNIPEIYIKWIAGTVFIFFGSVSIYNYTSSLSFIYMILYFLVLGVLIYLFGIKFSYNNRACSRILSHENNKEHKLQNMGNALPSRQIKK</sequence>
<evidence type="ECO:0000256" key="4">
    <source>
        <dbReference type="ARBA" id="ARBA00022989"/>
    </source>
</evidence>
<reference evidence="7 8" key="1">
    <citation type="submission" date="2018-03" db="EMBL/GenBank/DDBJ databases">
        <title>Genome sequence of Clostridium luticellarii DSM 29923.</title>
        <authorList>
            <person name="Poehlein A."/>
            <person name="Daniel R."/>
        </authorList>
    </citation>
    <scope>NUCLEOTIDE SEQUENCE [LARGE SCALE GENOMIC DNA]</scope>
    <source>
        <strain evidence="7 8">DSM 29923</strain>
    </source>
</reference>
<dbReference type="PANTHER" id="PTHR12608">
    <property type="entry name" value="TRANSMEMBRANE PROTEIN HTP-1 RELATED"/>
    <property type="match status" value="1"/>
</dbReference>
<dbReference type="GO" id="GO:0046873">
    <property type="term" value="F:metal ion transmembrane transporter activity"/>
    <property type="evidence" value="ECO:0007669"/>
    <property type="project" value="InterPro"/>
</dbReference>
<feature type="transmembrane region" description="Helical" evidence="6">
    <location>
        <begin position="190"/>
        <end position="213"/>
    </location>
</feature>
<feature type="transmembrane region" description="Helical" evidence="6">
    <location>
        <begin position="95"/>
        <end position="111"/>
    </location>
</feature>
<organism evidence="7 8">
    <name type="scientific">Clostridium luticellarii</name>
    <dbReference type="NCBI Taxonomy" id="1691940"/>
    <lineage>
        <taxon>Bacteria</taxon>
        <taxon>Bacillati</taxon>
        <taxon>Bacillota</taxon>
        <taxon>Clostridia</taxon>
        <taxon>Eubacteriales</taxon>
        <taxon>Clostridiaceae</taxon>
        <taxon>Clostridium</taxon>
    </lineage>
</organism>
<gene>
    <name evidence="7" type="ORF">CLLU_12450</name>
</gene>
<evidence type="ECO:0000313" key="8">
    <source>
        <dbReference type="Proteomes" id="UP000237798"/>
    </source>
</evidence>